<name>A0A484LUA5_9ASTE</name>
<dbReference type="Proteomes" id="UP000595140">
    <property type="component" value="Unassembled WGS sequence"/>
</dbReference>
<dbReference type="SUPFAM" id="SSF56219">
    <property type="entry name" value="DNase I-like"/>
    <property type="match status" value="1"/>
</dbReference>
<dbReference type="AlphaFoldDB" id="A0A484LUA5"/>
<dbReference type="PANTHER" id="PTHR31286">
    <property type="entry name" value="GLYCINE-RICH CELL WALL STRUCTURAL PROTEIN 1.8-LIKE"/>
    <property type="match status" value="1"/>
</dbReference>
<accession>A0A484LUA5</accession>
<dbReference type="EMBL" id="OOIL02002033">
    <property type="protein sequence ID" value="VFQ79965.1"/>
    <property type="molecule type" value="Genomic_DNA"/>
</dbReference>
<dbReference type="InterPro" id="IPR040256">
    <property type="entry name" value="At4g02000-like"/>
</dbReference>
<feature type="compositionally biased region" description="Polar residues" evidence="1">
    <location>
        <begin position="408"/>
        <end position="420"/>
    </location>
</feature>
<reference evidence="2 3" key="1">
    <citation type="submission" date="2018-04" db="EMBL/GenBank/DDBJ databases">
        <authorList>
            <person name="Vogel A."/>
        </authorList>
    </citation>
    <scope>NUCLEOTIDE SEQUENCE [LARGE SCALE GENOMIC DNA]</scope>
</reference>
<protein>
    <submittedName>
        <fullName evidence="2">Uncharacterized protein</fullName>
    </submittedName>
</protein>
<feature type="region of interest" description="Disordered" evidence="1">
    <location>
        <begin position="150"/>
        <end position="220"/>
    </location>
</feature>
<evidence type="ECO:0000256" key="1">
    <source>
        <dbReference type="SAM" id="MobiDB-lite"/>
    </source>
</evidence>
<feature type="compositionally biased region" description="Basic and acidic residues" evidence="1">
    <location>
        <begin position="319"/>
        <end position="332"/>
    </location>
</feature>
<keyword evidence="3" id="KW-1185">Reference proteome</keyword>
<dbReference type="Gene3D" id="3.60.10.10">
    <property type="entry name" value="Endonuclease/exonuclease/phosphatase"/>
    <property type="match status" value="1"/>
</dbReference>
<dbReference type="OrthoDB" id="1748181at2759"/>
<evidence type="ECO:0000313" key="3">
    <source>
        <dbReference type="Proteomes" id="UP000595140"/>
    </source>
</evidence>
<gene>
    <name evidence="2" type="ORF">CCAM_LOCUS21741</name>
</gene>
<feature type="region of interest" description="Disordered" evidence="1">
    <location>
        <begin position="308"/>
        <end position="451"/>
    </location>
</feature>
<organism evidence="2 3">
    <name type="scientific">Cuscuta campestris</name>
    <dbReference type="NCBI Taxonomy" id="132261"/>
    <lineage>
        <taxon>Eukaryota</taxon>
        <taxon>Viridiplantae</taxon>
        <taxon>Streptophyta</taxon>
        <taxon>Embryophyta</taxon>
        <taxon>Tracheophyta</taxon>
        <taxon>Spermatophyta</taxon>
        <taxon>Magnoliopsida</taxon>
        <taxon>eudicotyledons</taxon>
        <taxon>Gunneridae</taxon>
        <taxon>Pentapetalae</taxon>
        <taxon>asterids</taxon>
        <taxon>lamiids</taxon>
        <taxon>Solanales</taxon>
        <taxon>Convolvulaceae</taxon>
        <taxon>Cuscuteae</taxon>
        <taxon>Cuscuta</taxon>
        <taxon>Cuscuta subgen. Grammica</taxon>
        <taxon>Cuscuta sect. Cleistogrammica</taxon>
    </lineage>
</organism>
<evidence type="ECO:0000313" key="2">
    <source>
        <dbReference type="EMBL" id="VFQ79965.1"/>
    </source>
</evidence>
<feature type="compositionally biased region" description="Basic and acidic residues" evidence="1">
    <location>
        <begin position="210"/>
        <end position="220"/>
    </location>
</feature>
<feature type="compositionally biased region" description="Polar residues" evidence="1">
    <location>
        <begin position="192"/>
        <end position="209"/>
    </location>
</feature>
<dbReference type="InterPro" id="IPR036691">
    <property type="entry name" value="Endo/exonu/phosph_ase_sf"/>
</dbReference>
<proteinExistence type="predicted"/>
<dbReference type="PANTHER" id="PTHR31286:SF164">
    <property type="entry name" value="ZINC FINGER, CCHC-TYPE"/>
    <property type="match status" value="1"/>
</dbReference>
<sequence length="835" mass="93913">MDSQNQFQKVTEMELKSPDLQGVISKSIVAAIAPVWVLLPGLPIHFFDMAALALVCKPLGKILGIDLTTKNKSRPHVARVRVEMDLMAPLIHKLFIGTSTVAGKEDEGFYQTVEYERIPYYCSRCFKQGHPAEKCKLEEDNHYAAEKMRKGKHILTEEPPNQLKPTRRGRSRSRAPPSTQHQQMVYVPKTLGLNTQPSQLYEGQTSKGQNTEKNKTDPKKNDFQVVHKKQFPKQIASHSNKTSPAIENHNAKEPEPVALKQFALTPTIGLIPKPPTHEGHKHPAYSQPLDVFNTFEVLQQLNMEHPKASEFHPSTIPGGREESKSKTLDDSGKAFPILPIADPDQTCGMNSSANTIPSNKGVPLAELDPGPKSGEDDIEEVWSDEGYASPIGDDDFFSSPMSEDKSKNNITEIPTDTPAANTRKGASKTKPPKPPTGKKSRKTRTPPPLPKQLINGFHTCVECKRVSSRGSLDRLHHLVQKLHPHIVCIIEPFRDAEFCASTGKKIGFIHHLVGCQGKIWIFWKDTYSIDLLTNEDQVVFVKATQLSSCRNSVIAFVYAKTKSWLRKDLWNSLVQFAQSHDNATPWAVVGDFNCSLRPEEKLGGLPMSLSASWDFQQCIMDCGLLEKAWGVNVTGPPMFQLYAKLKATKLALSKWNKEVFGNIFLKLEEPEANVQQAEEVYQQEDSDENLLKLKAITAQYTHQLHLEEMFWKQKAHIQWIEGGDRNSKYFHSLVKDRRRKLYIHKIKGQDGHWIEDHKQISSQAIDFFQKLFSEESRGTIDYSSLACISPRITDEDNQQLVASPSLEEVKDAVFSLNPNSAAGPDGFTSHFFQKC</sequence>
<feature type="compositionally biased region" description="Polar residues" evidence="1">
    <location>
        <begin position="347"/>
        <end position="358"/>
    </location>
</feature>
<feature type="compositionally biased region" description="Basic residues" evidence="1">
    <location>
        <begin position="425"/>
        <end position="444"/>
    </location>
</feature>